<dbReference type="Gene3D" id="1.10.287.130">
    <property type="match status" value="1"/>
</dbReference>
<dbReference type="PANTHER" id="PTHR43047">
    <property type="entry name" value="TWO-COMPONENT HISTIDINE PROTEIN KINASE"/>
    <property type="match status" value="1"/>
</dbReference>
<evidence type="ECO:0000259" key="14">
    <source>
        <dbReference type="PROSITE" id="PS50109"/>
    </source>
</evidence>
<dbReference type="STRING" id="463025.BAU08_09825"/>
<dbReference type="Gene3D" id="3.40.50.2300">
    <property type="match status" value="1"/>
</dbReference>
<dbReference type="PRINTS" id="PR00344">
    <property type="entry name" value="BCTRLSENSOR"/>
</dbReference>
<feature type="region of interest" description="Disordered" evidence="12">
    <location>
        <begin position="382"/>
        <end position="463"/>
    </location>
</feature>
<evidence type="ECO:0000256" key="8">
    <source>
        <dbReference type="ARBA" id="ARBA00023026"/>
    </source>
</evidence>
<evidence type="ECO:0000256" key="13">
    <source>
        <dbReference type="SAM" id="Phobius"/>
    </source>
</evidence>
<dbReference type="SMART" id="SM00448">
    <property type="entry name" value="REC"/>
    <property type="match status" value="1"/>
</dbReference>
<keyword evidence="4" id="KW-0808">Transferase</keyword>
<keyword evidence="13" id="KW-0812">Transmembrane</keyword>
<evidence type="ECO:0000256" key="12">
    <source>
        <dbReference type="SAM" id="MobiDB-lite"/>
    </source>
</evidence>
<evidence type="ECO:0000256" key="7">
    <source>
        <dbReference type="ARBA" id="ARBA00023012"/>
    </source>
</evidence>
<evidence type="ECO:0000256" key="2">
    <source>
        <dbReference type="ARBA" id="ARBA00012438"/>
    </source>
</evidence>
<protein>
    <recommendedName>
        <fullName evidence="10">Virulence sensor protein BvgS</fullName>
        <ecNumber evidence="2">2.7.13.3</ecNumber>
    </recommendedName>
</protein>
<evidence type="ECO:0000259" key="15">
    <source>
        <dbReference type="PROSITE" id="PS50110"/>
    </source>
</evidence>
<feature type="modified residue" description="4-aspartylphosphate" evidence="11">
    <location>
        <position position="519"/>
    </location>
</feature>
<feature type="compositionally biased region" description="Low complexity" evidence="12">
    <location>
        <begin position="395"/>
        <end position="422"/>
    </location>
</feature>
<evidence type="ECO:0000256" key="6">
    <source>
        <dbReference type="ARBA" id="ARBA00022777"/>
    </source>
</evidence>
<keyword evidence="3 11" id="KW-0597">Phosphoprotein</keyword>
<dbReference type="InterPro" id="IPR001789">
    <property type="entry name" value="Sig_transdc_resp-reg_receiver"/>
</dbReference>
<dbReference type="SMART" id="SM00388">
    <property type="entry name" value="HisKA"/>
    <property type="match status" value="1"/>
</dbReference>
<evidence type="ECO:0000256" key="11">
    <source>
        <dbReference type="PROSITE-ProRule" id="PRU00169"/>
    </source>
</evidence>
<dbReference type="EMBL" id="CP016171">
    <property type="protein sequence ID" value="ANN71596.1"/>
    <property type="molecule type" value="Genomic_DNA"/>
</dbReference>
<evidence type="ECO:0000256" key="1">
    <source>
        <dbReference type="ARBA" id="ARBA00000085"/>
    </source>
</evidence>
<dbReference type="InterPro" id="IPR005467">
    <property type="entry name" value="His_kinase_dom"/>
</dbReference>
<dbReference type="CDD" id="cd16922">
    <property type="entry name" value="HATPase_EvgS-ArcB-TorS-like"/>
    <property type="match status" value="1"/>
</dbReference>
<dbReference type="SUPFAM" id="SSF55874">
    <property type="entry name" value="ATPase domain of HSP90 chaperone/DNA topoisomerase II/histidine kinase"/>
    <property type="match status" value="1"/>
</dbReference>
<dbReference type="InterPro" id="IPR011006">
    <property type="entry name" value="CheY-like_superfamily"/>
</dbReference>
<dbReference type="CDD" id="cd00082">
    <property type="entry name" value="HisKA"/>
    <property type="match status" value="1"/>
</dbReference>
<dbReference type="SUPFAM" id="SSF52172">
    <property type="entry name" value="CheY-like"/>
    <property type="match status" value="1"/>
</dbReference>
<dbReference type="FunFam" id="3.30.565.10:FF:000010">
    <property type="entry name" value="Sensor histidine kinase RcsC"/>
    <property type="match status" value="1"/>
</dbReference>
<dbReference type="PROSITE" id="PS50109">
    <property type="entry name" value="HIS_KIN"/>
    <property type="match status" value="1"/>
</dbReference>
<sequence>MIPDRSIPILLAALGVVLTLTAIGVLLWTQRRMRIVRHTAEKARAEAILARERAEAADSAKSAFLATVSHEIRTPMNGVIGVLDILQDTPLGAEQKRYLGTAMQSARLLLRVINDILDYAKIESGALPLCNAPYDFYRAMENMAELYLPLARRKGLTLTVAIMPHFDKRLVGDEIRVSQVVANLLSNAIAFTDRGAVTLSARRRLGRDGDEIEITVRDTGAGMSEEYQRRLFAPFHQEDTSTTRRHGGTGLGLSIVKHLVERMGGLIAIQSRRGVGTSACVRIPARWNTQAFTWPCYPGHTATLHVANTTMIPMLRAWCRKASIRIVPPDLPADIRILTDGGDGFWVATATKRSGPMHSVYLFLRTLETLWTPIQDMAPAGGATSVGGQDQAHIAPPRSAGASASAALPAAAPCPTDTAPSALDAGIARHPGPGLDRTAPCGAPDPATAMGASEVRPPCSETPAPQVHTDVLLVEDNEINRDITLRQLALLGIHADAADDGEAGHAAWLEKRPRIMLVDCHMPRLDGYELARRIRTHEMINGWPRTTLIGFSANATQSDARACLAAGMDDYVPKPTTRAKLREALQRTGYLPPDTTPDTTDS</sequence>
<dbReference type="InterPro" id="IPR004358">
    <property type="entry name" value="Sig_transdc_His_kin-like_C"/>
</dbReference>
<dbReference type="InterPro" id="IPR003594">
    <property type="entry name" value="HATPase_dom"/>
</dbReference>
<feature type="domain" description="Response regulatory" evidence="15">
    <location>
        <begin position="470"/>
        <end position="589"/>
    </location>
</feature>
<evidence type="ECO:0000256" key="9">
    <source>
        <dbReference type="ARBA" id="ARBA00058004"/>
    </source>
</evidence>
<name>A0A193FWN8_9BORD</name>
<feature type="domain" description="Histidine kinase" evidence="14">
    <location>
        <begin position="67"/>
        <end position="287"/>
    </location>
</feature>
<keyword evidence="13" id="KW-1133">Transmembrane helix</keyword>
<comment type="function">
    <text evidence="9">Member of the two-component regulatory system BvgS/BvgA. Phosphorylates BvgA via a four-step phosphorelay in response to environmental signals.</text>
</comment>
<dbReference type="Pfam" id="PF02518">
    <property type="entry name" value="HATPase_c"/>
    <property type="match status" value="1"/>
</dbReference>
<dbReference type="SUPFAM" id="SSF47384">
    <property type="entry name" value="Homodimeric domain of signal transducing histidine kinase"/>
    <property type="match status" value="1"/>
</dbReference>
<keyword evidence="13" id="KW-0472">Membrane</keyword>
<dbReference type="Gene3D" id="3.30.565.10">
    <property type="entry name" value="Histidine kinase-like ATPase, C-terminal domain"/>
    <property type="match status" value="1"/>
</dbReference>
<evidence type="ECO:0000256" key="4">
    <source>
        <dbReference type="ARBA" id="ARBA00022679"/>
    </source>
</evidence>
<proteinExistence type="predicted"/>
<gene>
    <name evidence="16" type="ORF">BAU08_09825</name>
</gene>
<dbReference type="Pfam" id="PF00072">
    <property type="entry name" value="Response_reg"/>
    <property type="match status" value="1"/>
</dbReference>
<dbReference type="PANTHER" id="PTHR43047:SF78">
    <property type="entry name" value="SENSORY_REGULATORY PROTEIN RPFC"/>
    <property type="match status" value="1"/>
</dbReference>
<dbReference type="EC" id="2.7.13.3" evidence="2"/>
<feature type="transmembrane region" description="Helical" evidence="13">
    <location>
        <begin position="6"/>
        <end position="28"/>
    </location>
</feature>
<dbReference type="Pfam" id="PF00512">
    <property type="entry name" value="HisKA"/>
    <property type="match status" value="1"/>
</dbReference>
<organism evidence="16 17">
    <name type="scientific">Bordetella bronchialis</name>
    <dbReference type="NCBI Taxonomy" id="463025"/>
    <lineage>
        <taxon>Bacteria</taxon>
        <taxon>Pseudomonadati</taxon>
        <taxon>Pseudomonadota</taxon>
        <taxon>Betaproteobacteria</taxon>
        <taxon>Burkholderiales</taxon>
        <taxon>Alcaligenaceae</taxon>
        <taxon>Bordetella</taxon>
    </lineage>
</organism>
<reference evidence="16 17" key="1">
    <citation type="submission" date="2016-06" db="EMBL/GenBank/DDBJ databases">
        <title>Complete genome sequences of Bordetella bronchialis and Bordetella flabilis.</title>
        <authorList>
            <person name="LiPuma J.J."/>
            <person name="Spilker T."/>
        </authorList>
    </citation>
    <scope>NUCLEOTIDE SEQUENCE [LARGE SCALE GENOMIC DNA]</scope>
    <source>
        <strain evidence="16 17">AU17976</strain>
    </source>
</reference>
<dbReference type="InterPro" id="IPR036097">
    <property type="entry name" value="HisK_dim/P_sf"/>
</dbReference>
<accession>A0A193FWN8</accession>
<evidence type="ECO:0000256" key="3">
    <source>
        <dbReference type="ARBA" id="ARBA00022553"/>
    </source>
</evidence>
<dbReference type="GO" id="GO:0000155">
    <property type="term" value="F:phosphorelay sensor kinase activity"/>
    <property type="evidence" value="ECO:0007669"/>
    <property type="project" value="InterPro"/>
</dbReference>
<evidence type="ECO:0000313" key="16">
    <source>
        <dbReference type="EMBL" id="ANN71596.1"/>
    </source>
</evidence>
<keyword evidence="8" id="KW-0843">Virulence</keyword>
<dbReference type="RefSeq" id="WP_066669131.1">
    <property type="nucleotide sequence ID" value="NZ_CP016171.1"/>
</dbReference>
<evidence type="ECO:0000313" key="17">
    <source>
        <dbReference type="Proteomes" id="UP000092213"/>
    </source>
</evidence>
<evidence type="ECO:0000256" key="10">
    <source>
        <dbReference type="ARBA" id="ARBA00070152"/>
    </source>
</evidence>
<dbReference type="PROSITE" id="PS50110">
    <property type="entry name" value="RESPONSE_REGULATORY"/>
    <property type="match status" value="1"/>
</dbReference>
<dbReference type="Proteomes" id="UP000092213">
    <property type="component" value="Chromosome"/>
</dbReference>
<dbReference type="AlphaFoldDB" id="A0A193FWN8"/>
<keyword evidence="5" id="KW-0732">Signal</keyword>
<keyword evidence="6" id="KW-0418">Kinase</keyword>
<comment type="catalytic activity">
    <reaction evidence="1">
        <text>ATP + protein L-histidine = ADP + protein N-phospho-L-histidine.</text>
        <dbReference type="EC" id="2.7.13.3"/>
    </reaction>
</comment>
<dbReference type="InterPro" id="IPR003661">
    <property type="entry name" value="HisK_dim/P_dom"/>
</dbReference>
<dbReference type="SMART" id="SM00387">
    <property type="entry name" value="HATPase_c"/>
    <property type="match status" value="1"/>
</dbReference>
<keyword evidence="7" id="KW-0902">Two-component regulatory system</keyword>
<dbReference type="InterPro" id="IPR036890">
    <property type="entry name" value="HATPase_C_sf"/>
</dbReference>
<dbReference type="CDD" id="cd17546">
    <property type="entry name" value="REC_hyHK_CKI1_RcsC-like"/>
    <property type="match status" value="1"/>
</dbReference>
<evidence type="ECO:0000256" key="5">
    <source>
        <dbReference type="ARBA" id="ARBA00022729"/>
    </source>
</evidence>